<reference evidence="1 2" key="1">
    <citation type="submission" date="2014-04" db="EMBL/GenBank/DDBJ databases">
        <authorList>
            <consortium name="International Citrus Genome Consortium"/>
            <person name="Gmitter F."/>
            <person name="Chen C."/>
            <person name="Farmerie W."/>
            <person name="Harkins T."/>
            <person name="Desany B."/>
            <person name="Mohiuddin M."/>
            <person name="Kodira C."/>
            <person name="Borodovsky M."/>
            <person name="Lomsadze A."/>
            <person name="Burns P."/>
            <person name="Jenkins J."/>
            <person name="Prochnik S."/>
            <person name="Shu S."/>
            <person name="Chapman J."/>
            <person name="Pitluck S."/>
            <person name="Schmutz J."/>
            <person name="Rokhsar D."/>
        </authorList>
    </citation>
    <scope>NUCLEOTIDE SEQUENCE</scope>
</reference>
<evidence type="ECO:0000313" key="1">
    <source>
        <dbReference type="EMBL" id="KDO38488.1"/>
    </source>
</evidence>
<organism evidence="1 2">
    <name type="scientific">Citrus sinensis</name>
    <name type="common">Sweet orange</name>
    <name type="synonym">Citrus aurantium var. sinensis</name>
    <dbReference type="NCBI Taxonomy" id="2711"/>
    <lineage>
        <taxon>Eukaryota</taxon>
        <taxon>Viridiplantae</taxon>
        <taxon>Streptophyta</taxon>
        <taxon>Embryophyta</taxon>
        <taxon>Tracheophyta</taxon>
        <taxon>Spermatophyta</taxon>
        <taxon>Magnoliopsida</taxon>
        <taxon>eudicotyledons</taxon>
        <taxon>Gunneridae</taxon>
        <taxon>Pentapetalae</taxon>
        <taxon>rosids</taxon>
        <taxon>malvids</taxon>
        <taxon>Sapindales</taxon>
        <taxon>Rutaceae</taxon>
        <taxon>Aurantioideae</taxon>
        <taxon>Citrus</taxon>
    </lineage>
</organism>
<evidence type="ECO:0000313" key="2">
    <source>
        <dbReference type="Proteomes" id="UP000027120"/>
    </source>
</evidence>
<gene>
    <name evidence="1" type="ORF">CISIN_1g045575mg</name>
</gene>
<dbReference type="Proteomes" id="UP000027120">
    <property type="component" value="Unassembled WGS sequence"/>
</dbReference>
<dbReference type="EMBL" id="KK787979">
    <property type="protein sequence ID" value="KDO38488.1"/>
    <property type="molecule type" value="Genomic_DNA"/>
</dbReference>
<proteinExistence type="predicted"/>
<name>A0A067D6N0_CITSI</name>
<sequence>MVAVPSIRFLHQHHQTLPSLPQVSIKTQHDDPCHNNVHYFIGAQFAIVKQIAVPLTKFTKFSYMVGHHFQHIHNKCIPLK</sequence>
<keyword evidence="2" id="KW-1185">Reference proteome</keyword>
<protein>
    <submittedName>
        <fullName evidence="1">Uncharacterized protein</fullName>
    </submittedName>
</protein>
<accession>A0A067D6N0</accession>
<dbReference type="AlphaFoldDB" id="A0A067D6N0"/>